<dbReference type="PROSITE" id="PS51755">
    <property type="entry name" value="OMPR_PHOB"/>
    <property type="match status" value="1"/>
</dbReference>
<dbReference type="InterPro" id="IPR036388">
    <property type="entry name" value="WH-like_DNA-bd_sf"/>
</dbReference>
<comment type="caution">
    <text evidence="7">The sequence shown here is derived from an EMBL/GenBank/DDBJ whole genome shotgun (WGS) entry which is preliminary data.</text>
</comment>
<protein>
    <submittedName>
        <fullName evidence="7">AfsR/SARP family transcriptional regulator</fullName>
    </submittedName>
</protein>
<dbReference type="Pfam" id="PF03704">
    <property type="entry name" value="BTAD"/>
    <property type="match status" value="1"/>
</dbReference>
<proteinExistence type="inferred from homology"/>
<dbReference type="InterPro" id="IPR058852">
    <property type="entry name" value="HTH_77"/>
</dbReference>
<dbReference type="Proteomes" id="UP000525686">
    <property type="component" value="Unassembled WGS sequence"/>
</dbReference>
<accession>A0A7W3WNC4</accession>
<dbReference type="InterPro" id="IPR016032">
    <property type="entry name" value="Sig_transdc_resp-reg_C-effctor"/>
</dbReference>
<dbReference type="SMART" id="SM01043">
    <property type="entry name" value="BTAD"/>
    <property type="match status" value="1"/>
</dbReference>
<comment type="similarity">
    <text evidence="1">Belongs to the AfsR/DnrI/RedD regulatory family.</text>
</comment>
<dbReference type="SUPFAM" id="SSF46894">
    <property type="entry name" value="C-terminal effector domain of the bipartite response regulators"/>
    <property type="match status" value="1"/>
</dbReference>
<name>A0A7W3WNC4_9ACTN</name>
<dbReference type="SMART" id="SM00862">
    <property type="entry name" value="Trans_reg_C"/>
    <property type="match status" value="1"/>
</dbReference>
<dbReference type="Pfam" id="PF13401">
    <property type="entry name" value="AAA_22"/>
    <property type="match status" value="1"/>
</dbReference>
<dbReference type="GO" id="GO:0006355">
    <property type="term" value="P:regulation of DNA-templated transcription"/>
    <property type="evidence" value="ECO:0007669"/>
    <property type="project" value="InterPro"/>
</dbReference>
<feature type="compositionally biased region" description="Low complexity" evidence="5">
    <location>
        <begin position="266"/>
        <end position="289"/>
    </location>
</feature>
<dbReference type="Gene3D" id="3.40.50.300">
    <property type="entry name" value="P-loop containing nucleotide triphosphate hydrolases"/>
    <property type="match status" value="1"/>
</dbReference>
<dbReference type="GO" id="GO:0016887">
    <property type="term" value="F:ATP hydrolysis activity"/>
    <property type="evidence" value="ECO:0007669"/>
    <property type="project" value="InterPro"/>
</dbReference>
<dbReference type="Pfam" id="PF25872">
    <property type="entry name" value="HTH_77"/>
    <property type="match status" value="1"/>
</dbReference>
<organism evidence="7 8">
    <name type="scientific">Streptomyces alkaliterrae</name>
    <dbReference type="NCBI Taxonomy" id="2213162"/>
    <lineage>
        <taxon>Bacteria</taxon>
        <taxon>Bacillati</taxon>
        <taxon>Actinomycetota</taxon>
        <taxon>Actinomycetes</taxon>
        <taxon>Kitasatosporales</taxon>
        <taxon>Streptomycetaceae</taxon>
        <taxon>Streptomyces</taxon>
    </lineage>
</organism>
<dbReference type="CDD" id="cd15831">
    <property type="entry name" value="BTAD"/>
    <property type="match status" value="1"/>
</dbReference>
<evidence type="ECO:0000256" key="4">
    <source>
        <dbReference type="PROSITE-ProRule" id="PRU01091"/>
    </source>
</evidence>
<evidence type="ECO:0000256" key="5">
    <source>
        <dbReference type="SAM" id="MobiDB-lite"/>
    </source>
</evidence>
<feature type="region of interest" description="Disordered" evidence="5">
    <location>
        <begin position="263"/>
        <end position="306"/>
    </location>
</feature>
<keyword evidence="3 4" id="KW-0238">DNA-binding</keyword>
<evidence type="ECO:0000256" key="2">
    <source>
        <dbReference type="ARBA" id="ARBA00023012"/>
    </source>
</evidence>
<dbReference type="Pfam" id="PF00486">
    <property type="entry name" value="Trans_reg_C"/>
    <property type="match status" value="1"/>
</dbReference>
<dbReference type="PRINTS" id="PR00364">
    <property type="entry name" value="DISEASERSIST"/>
</dbReference>
<feature type="domain" description="OmpR/PhoB-type" evidence="6">
    <location>
        <begin position="1"/>
        <end position="96"/>
    </location>
</feature>
<evidence type="ECO:0000256" key="1">
    <source>
        <dbReference type="ARBA" id="ARBA00005820"/>
    </source>
</evidence>
<sequence>MCAHYEFRMLGPLDVRRNGRPVPIGAAKLRLLLAALLAEAGSVVPVDNLVDVLWRADPPTRTRNTLQNYVLRLRRCLGPEGHEVVLTHPRGYLAEIDPDSLDLHRFRCLVRQGREVLESDGPPDRSAALLREALGLWRGEPLSDLPEGALQAVLTALAEQRLDALELRIEADLASGRAAAVLPELRALVDSHPLRERFWAQRILALYRCGRQAEALECYRTVAALLSEELGIDPGAELRDLQRRMLTAAAELDAPEVRRWRATDGPESTAAEVVPPAPVPGAASVSATSERVAPGSAGQGSRVSAEGAAWHGVPAGGSVRAGGNLPAETTTFIGRKAELAEARRALHHSRLLTLTGVGGVGKTRLALRLADQVASCFSDGAWLADLAPLTDPALLDRAVAESLGLRDQSPRHPADVMADHLRDRVTLLVLDNCEHLVEPVAALVMRLLRAAPGLRILATSRERLGVPGEHVLLVPSLSLPPENAEADPGAHAEPGAAECSEAVLLLAGRAAASCPGFRVTEHNRGPVEQLCRRLDGIPLAIELAAVRLGSMAVAEVLSRLDDCFRLLSMPRGRADSRYQQTLRGVVDWSYSLCTEGERLLWIRLSVFSDGFDLEAAEAVCDGEGIACADVLDLLAGLVQKSIVMVDSNGSRARYRLLETIRQYGRQRLLEQGGTTALALRHSDHYHALTVRAAAEWCGPAEVDWLCRLRGELPNLRAALDFCRTHPGRAGVGLEIAVNLTRTRCWFFSSTLGEGRHWLERLHDPSVALPDELTASRQALKAWIALCQGDLPGVRAAMEECRAAPGPTRAPAMVYIEGAHALLVSADPDAIAQLERARSGFRQAGHHGDAHMATMLWAIAAAFLGDRHTAFHARDVYLAEAETARAEWAWTWARWCAGLAELRHGKPALALPLLREALACQRSIGDRWGPVWGVETLAWAVAAVGRPTCAAVLLGAAHRMQRAIGVALTGLRPFHLVHAETEGLVRGTLGAAAYADAWARGLAAQDSIGLALSAGEEFLTARPPHGSSGPQDA</sequence>
<dbReference type="PANTHER" id="PTHR47691">
    <property type="entry name" value="REGULATOR-RELATED"/>
    <property type="match status" value="1"/>
</dbReference>
<dbReference type="PANTHER" id="PTHR47691:SF3">
    <property type="entry name" value="HTH-TYPE TRANSCRIPTIONAL REGULATOR RV0890C-RELATED"/>
    <property type="match status" value="1"/>
</dbReference>
<dbReference type="SUPFAM" id="SSF52540">
    <property type="entry name" value="P-loop containing nucleoside triphosphate hydrolases"/>
    <property type="match status" value="1"/>
</dbReference>
<reference evidence="8" key="1">
    <citation type="submission" date="2020-05" db="EMBL/GenBank/DDBJ databases">
        <title>Classification of alakaliphilic streptomycetes isolated from an alkaline soil next to Lonar Crater, India and a proposal for the recognition of Streptomyces alkaliterrae sp. nov.</title>
        <authorList>
            <person name="Golinska P."/>
        </authorList>
    </citation>
    <scope>NUCLEOTIDE SEQUENCE [LARGE SCALE GENOMIC DNA]</scope>
    <source>
        <strain evidence="8">OF3</strain>
    </source>
</reference>
<evidence type="ECO:0000256" key="3">
    <source>
        <dbReference type="ARBA" id="ARBA00023125"/>
    </source>
</evidence>
<dbReference type="AlphaFoldDB" id="A0A7W3WNC4"/>
<dbReference type="Gene3D" id="1.25.40.10">
    <property type="entry name" value="Tetratricopeptide repeat domain"/>
    <property type="match status" value="1"/>
</dbReference>
<dbReference type="RefSeq" id="WP_181354979.1">
    <property type="nucleotide sequence ID" value="NZ_JABJWZ010000205.1"/>
</dbReference>
<keyword evidence="2" id="KW-0902">Two-component regulatory system</keyword>
<dbReference type="InterPro" id="IPR011990">
    <property type="entry name" value="TPR-like_helical_dom_sf"/>
</dbReference>
<feature type="DNA-binding region" description="OmpR/PhoB-type" evidence="4">
    <location>
        <begin position="1"/>
        <end position="96"/>
    </location>
</feature>
<gene>
    <name evidence="7" type="ORF">H3146_19120</name>
</gene>
<dbReference type="InterPro" id="IPR027417">
    <property type="entry name" value="P-loop_NTPase"/>
</dbReference>
<dbReference type="EMBL" id="JABJWZ010000205">
    <property type="protein sequence ID" value="MBB1255449.1"/>
    <property type="molecule type" value="Genomic_DNA"/>
</dbReference>
<dbReference type="GO" id="GO:0003677">
    <property type="term" value="F:DNA binding"/>
    <property type="evidence" value="ECO:0007669"/>
    <property type="project" value="UniProtKB-UniRule"/>
</dbReference>
<evidence type="ECO:0000313" key="8">
    <source>
        <dbReference type="Proteomes" id="UP000525686"/>
    </source>
</evidence>
<dbReference type="InterPro" id="IPR001867">
    <property type="entry name" value="OmpR/PhoB-type_DNA-bd"/>
</dbReference>
<dbReference type="GO" id="GO:0000160">
    <property type="term" value="P:phosphorelay signal transduction system"/>
    <property type="evidence" value="ECO:0007669"/>
    <property type="project" value="UniProtKB-KW"/>
</dbReference>
<evidence type="ECO:0000313" key="7">
    <source>
        <dbReference type="EMBL" id="MBB1255449.1"/>
    </source>
</evidence>
<dbReference type="InterPro" id="IPR049945">
    <property type="entry name" value="AAA_22"/>
</dbReference>
<dbReference type="Gene3D" id="1.10.10.10">
    <property type="entry name" value="Winged helix-like DNA-binding domain superfamily/Winged helix DNA-binding domain"/>
    <property type="match status" value="1"/>
</dbReference>
<dbReference type="InterPro" id="IPR005158">
    <property type="entry name" value="BTAD"/>
</dbReference>
<evidence type="ECO:0000259" key="6">
    <source>
        <dbReference type="PROSITE" id="PS51755"/>
    </source>
</evidence>
<dbReference type="SUPFAM" id="SSF48452">
    <property type="entry name" value="TPR-like"/>
    <property type="match status" value="1"/>
</dbReference>